<evidence type="ECO:0000256" key="2">
    <source>
        <dbReference type="ARBA" id="ARBA00022729"/>
    </source>
</evidence>
<dbReference type="EMBL" id="QUBQ01000001">
    <property type="protein sequence ID" value="REK76356.1"/>
    <property type="molecule type" value="Genomic_DNA"/>
</dbReference>
<sequence>MNTKFRKGVMTTLAALLVALPISACSQSSKGPSSDPAGPTGLSMMYSDSSAYPFNKEWALFKQLQAKGNVQIDVQAVPSPDYKNKLKIVLSSGTIPDLVTEVTQEIVLEFAQNGVLLPLSDYMDKLPNLEKKIKEYEIEAELDNWRTKDGKLYVAPVMNEAALYNTAPVIRMDLLKKYDLSVPETMDELYNVLKVLKEKDPSSFPMANLVRAENIRNLSGAAWGIDPSYNGFVYDEQQQSYTYLYTSDNYRQYVTFLNKLVSEKLADPELFTSSLDSWKQKMVTGKSVFTYTWISELAQLNADGKKNVSPDFDLAPIPPIAGPGGKLAASTQRIPHGIVIPASAANKPYFEDLLAFVNYLYSDEGNTIVTWGEENDSFTVADGKKQFTDKITGATSIQRALWDSGASNQNYTMLYTYDWFTKVLDNPLVTSLTEEARTNHWFPAIVKVPKLTSDQKEEENMMLTTLKDSYAKAHDGFVFGRLGNDADWENYVKDMENKGVKKLIELYNNSMK</sequence>
<keyword evidence="5" id="KW-0449">Lipoprotein</keyword>
<gene>
    <name evidence="7" type="ORF">DX130_04750</name>
</gene>
<dbReference type="OrthoDB" id="9787283at2"/>
<dbReference type="InterPro" id="IPR006059">
    <property type="entry name" value="SBP"/>
</dbReference>
<accession>A0A371PJH2</accession>
<evidence type="ECO:0000256" key="5">
    <source>
        <dbReference type="ARBA" id="ARBA00023288"/>
    </source>
</evidence>
<keyword evidence="3" id="KW-0472">Membrane</keyword>
<evidence type="ECO:0000256" key="6">
    <source>
        <dbReference type="SAM" id="SignalP"/>
    </source>
</evidence>
<comment type="caution">
    <text evidence="7">The sequence shown here is derived from an EMBL/GenBank/DDBJ whole genome shotgun (WGS) entry which is preliminary data.</text>
</comment>
<name>A0A371PJH2_9BACL</name>
<dbReference type="Proteomes" id="UP000261905">
    <property type="component" value="Unassembled WGS sequence"/>
</dbReference>
<dbReference type="InterPro" id="IPR050490">
    <property type="entry name" value="Bact_solute-bd_prot1"/>
</dbReference>
<evidence type="ECO:0000256" key="4">
    <source>
        <dbReference type="ARBA" id="ARBA00023139"/>
    </source>
</evidence>
<dbReference type="PANTHER" id="PTHR43649:SF33">
    <property type="entry name" value="POLYGALACTURONAN_RHAMNOGALACTURONAN-BINDING PROTEIN YTCQ"/>
    <property type="match status" value="1"/>
</dbReference>
<keyword evidence="8" id="KW-1185">Reference proteome</keyword>
<dbReference type="RefSeq" id="WP_116043251.1">
    <property type="nucleotide sequence ID" value="NZ_QUBQ01000001.1"/>
</dbReference>
<feature type="chain" id="PRO_5016835438" evidence="6">
    <location>
        <begin position="25"/>
        <end position="512"/>
    </location>
</feature>
<proteinExistence type="predicted"/>
<evidence type="ECO:0000313" key="7">
    <source>
        <dbReference type="EMBL" id="REK76356.1"/>
    </source>
</evidence>
<dbReference type="Pfam" id="PF01547">
    <property type="entry name" value="SBP_bac_1"/>
    <property type="match status" value="1"/>
</dbReference>
<evidence type="ECO:0000256" key="1">
    <source>
        <dbReference type="ARBA" id="ARBA00022475"/>
    </source>
</evidence>
<keyword evidence="1" id="KW-1003">Cell membrane</keyword>
<reference evidence="7 8" key="1">
    <citation type="submission" date="2018-08" db="EMBL/GenBank/DDBJ databases">
        <title>Paenibacillus sp. M4BSY-1, whole genome shotgun sequence.</title>
        <authorList>
            <person name="Tuo L."/>
        </authorList>
    </citation>
    <scope>NUCLEOTIDE SEQUENCE [LARGE SCALE GENOMIC DNA]</scope>
    <source>
        <strain evidence="7 8">M4BSY-1</strain>
    </source>
</reference>
<keyword evidence="2 6" id="KW-0732">Signal</keyword>
<protein>
    <submittedName>
        <fullName evidence="7">Extracellular solute-binding protein</fullName>
    </submittedName>
</protein>
<dbReference type="SUPFAM" id="SSF53850">
    <property type="entry name" value="Periplasmic binding protein-like II"/>
    <property type="match status" value="1"/>
</dbReference>
<dbReference type="PANTHER" id="PTHR43649">
    <property type="entry name" value="ARABINOSE-BINDING PROTEIN-RELATED"/>
    <property type="match status" value="1"/>
</dbReference>
<evidence type="ECO:0000313" key="8">
    <source>
        <dbReference type="Proteomes" id="UP000261905"/>
    </source>
</evidence>
<evidence type="ECO:0000256" key="3">
    <source>
        <dbReference type="ARBA" id="ARBA00023136"/>
    </source>
</evidence>
<feature type="signal peptide" evidence="6">
    <location>
        <begin position="1"/>
        <end position="24"/>
    </location>
</feature>
<organism evidence="7 8">
    <name type="scientific">Paenibacillus paeoniae</name>
    <dbReference type="NCBI Taxonomy" id="2292705"/>
    <lineage>
        <taxon>Bacteria</taxon>
        <taxon>Bacillati</taxon>
        <taxon>Bacillota</taxon>
        <taxon>Bacilli</taxon>
        <taxon>Bacillales</taxon>
        <taxon>Paenibacillaceae</taxon>
        <taxon>Paenibacillus</taxon>
    </lineage>
</organism>
<dbReference type="Gene3D" id="3.40.190.10">
    <property type="entry name" value="Periplasmic binding protein-like II"/>
    <property type="match status" value="2"/>
</dbReference>
<keyword evidence="4" id="KW-0564">Palmitate</keyword>
<dbReference type="AlphaFoldDB" id="A0A371PJH2"/>